<dbReference type="InterPro" id="IPR044173">
    <property type="entry name" value="CASPL"/>
</dbReference>
<protein>
    <recommendedName>
        <fullName evidence="7">CASP-like protein</fullName>
    </recommendedName>
</protein>
<comment type="caution">
    <text evidence="7">Lacks conserved residue(s) required for the propagation of feature annotation.</text>
</comment>
<evidence type="ECO:0000256" key="6">
    <source>
        <dbReference type="ARBA" id="ARBA00023136"/>
    </source>
</evidence>
<keyword evidence="4 7" id="KW-0812">Transmembrane</keyword>
<evidence type="ECO:0000313" key="9">
    <source>
        <dbReference type="EMBL" id="TVU23806.1"/>
    </source>
</evidence>
<dbReference type="PANTHER" id="PTHR36488:SF7">
    <property type="entry name" value="CASP-LIKE PROTEIN 1U3"/>
    <property type="match status" value="1"/>
</dbReference>
<keyword evidence="10" id="KW-1185">Reference proteome</keyword>
<evidence type="ECO:0000256" key="2">
    <source>
        <dbReference type="ARBA" id="ARBA00007651"/>
    </source>
</evidence>
<evidence type="ECO:0000256" key="7">
    <source>
        <dbReference type="RuleBase" id="RU361233"/>
    </source>
</evidence>
<evidence type="ECO:0000256" key="3">
    <source>
        <dbReference type="ARBA" id="ARBA00022475"/>
    </source>
</evidence>
<feature type="domain" description="Casparian strip membrane protein" evidence="8">
    <location>
        <begin position="23"/>
        <end position="164"/>
    </location>
</feature>
<name>A0A5J9UJV2_9POAL</name>
<dbReference type="Pfam" id="PF04535">
    <property type="entry name" value="CASP_dom"/>
    <property type="match status" value="1"/>
</dbReference>
<reference evidence="9 10" key="1">
    <citation type="journal article" date="2019" name="Sci. Rep.">
        <title>A high-quality genome of Eragrostis curvula grass provides insights into Poaceae evolution and supports new strategies to enhance forage quality.</title>
        <authorList>
            <person name="Carballo J."/>
            <person name="Santos B.A.C.M."/>
            <person name="Zappacosta D."/>
            <person name="Garbus I."/>
            <person name="Selva J.P."/>
            <person name="Gallo C.A."/>
            <person name="Diaz A."/>
            <person name="Albertini E."/>
            <person name="Caccamo M."/>
            <person name="Echenique V."/>
        </authorList>
    </citation>
    <scope>NUCLEOTIDE SEQUENCE [LARGE SCALE GENOMIC DNA]</scope>
    <source>
        <strain evidence="10">cv. Victoria</strain>
        <tissue evidence="9">Leaf</tissue>
    </source>
</reference>
<organism evidence="9 10">
    <name type="scientific">Eragrostis curvula</name>
    <name type="common">weeping love grass</name>
    <dbReference type="NCBI Taxonomy" id="38414"/>
    <lineage>
        <taxon>Eukaryota</taxon>
        <taxon>Viridiplantae</taxon>
        <taxon>Streptophyta</taxon>
        <taxon>Embryophyta</taxon>
        <taxon>Tracheophyta</taxon>
        <taxon>Spermatophyta</taxon>
        <taxon>Magnoliopsida</taxon>
        <taxon>Liliopsida</taxon>
        <taxon>Poales</taxon>
        <taxon>Poaceae</taxon>
        <taxon>PACMAD clade</taxon>
        <taxon>Chloridoideae</taxon>
        <taxon>Eragrostideae</taxon>
        <taxon>Eragrostidinae</taxon>
        <taxon>Eragrostis</taxon>
    </lineage>
</organism>
<keyword evidence="3 7" id="KW-1003">Cell membrane</keyword>
<keyword evidence="6 7" id="KW-0472">Membrane</keyword>
<dbReference type="PANTHER" id="PTHR36488">
    <property type="entry name" value="CASP-LIKE PROTEIN 1U1"/>
    <property type="match status" value="1"/>
</dbReference>
<comment type="caution">
    <text evidence="9">The sequence shown here is derived from an EMBL/GenBank/DDBJ whole genome shotgun (WGS) entry which is preliminary data.</text>
</comment>
<comment type="subcellular location">
    <subcellularLocation>
        <location evidence="1 7">Cell membrane</location>
        <topology evidence="1 7">Multi-pass membrane protein</topology>
    </subcellularLocation>
</comment>
<feature type="transmembrane region" description="Helical" evidence="7">
    <location>
        <begin position="62"/>
        <end position="87"/>
    </location>
</feature>
<evidence type="ECO:0000256" key="4">
    <source>
        <dbReference type="ARBA" id="ARBA00022692"/>
    </source>
</evidence>
<dbReference type="GO" id="GO:0005886">
    <property type="term" value="C:plasma membrane"/>
    <property type="evidence" value="ECO:0007669"/>
    <property type="project" value="UniProtKB-SubCell"/>
</dbReference>
<feature type="transmembrane region" description="Helical" evidence="7">
    <location>
        <begin position="154"/>
        <end position="172"/>
    </location>
</feature>
<dbReference type="OrthoDB" id="690767at2759"/>
<evidence type="ECO:0000259" key="8">
    <source>
        <dbReference type="Pfam" id="PF04535"/>
    </source>
</evidence>
<dbReference type="EMBL" id="RWGY01000013">
    <property type="protein sequence ID" value="TVU23806.1"/>
    <property type="molecule type" value="Genomic_DNA"/>
</dbReference>
<proteinExistence type="inferred from homology"/>
<dbReference type="Proteomes" id="UP000324897">
    <property type="component" value="Chromosome 2"/>
</dbReference>
<evidence type="ECO:0000256" key="1">
    <source>
        <dbReference type="ARBA" id="ARBA00004651"/>
    </source>
</evidence>
<evidence type="ECO:0000313" key="10">
    <source>
        <dbReference type="Proteomes" id="UP000324897"/>
    </source>
</evidence>
<dbReference type="InterPro" id="IPR006702">
    <property type="entry name" value="CASP_dom"/>
</dbReference>
<accession>A0A5J9UJV2</accession>
<gene>
    <name evidence="9" type="ORF">EJB05_26188</name>
</gene>
<sequence length="204" mass="20965">MCHGEKKSDSSKWAYAFVVAASLAVIGLAVASSVLMATASQCTVYAAYGAPPRSVTYSDFGPFVYLVVANAIAAFLVAIAVFFSVWNKKGKLGGVVSKIMPVLGAAVPALLYTSTAAAFAARDGMMPNTSAYGKRVSVCAANVAGGNFCRQVRLAIFLSLGAAVTVTLIELVKSFALSKSSGGGSDSDSDSDSDFCGYGCHSKH</sequence>
<dbReference type="Gramene" id="TVU23806">
    <property type="protein sequence ID" value="TVU23806"/>
    <property type="gene ID" value="EJB05_26188"/>
</dbReference>
<comment type="similarity">
    <text evidence="2 7">Belongs to the Casparian strip membrane proteins (CASP) family.</text>
</comment>
<comment type="subunit">
    <text evidence="7">Homodimer and heterodimers.</text>
</comment>
<feature type="transmembrane region" description="Helical" evidence="7">
    <location>
        <begin position="99"/>
        <end position="121"/>
    </location>
</feature>
<keyword evidence="5 7" id="KW-1133">Transmembrane helix</keyword>
<feature type="non-terminal residue" evidence="9">
    <location>
        <position position="1"/>
    </location>
</feature>
<dbReference type="AlphaFoldDB" id="A0A5J9UJV2"/>
<evidence type="ECO:0000256" key="5">
    <source>
        <dbReference type="ARBA" id="ARBA00022989"/>
    </source>
</evidence>